<evidence type="ECO:0000313" key="1">
    <source>
        <dbReference type="EMBL" id="EWM19978.1"/>
    </source>
</evidence>
<dbReference type="AlphaFoldDB" id="W7T929"/>
<dbReference type="Proteomes" id="UP000019335">
    <property type="component" value="Unassembled WGS sequence"/>
</dbReference>
<comment type="caution">
    <text evidence="1">The sequence shown here is derived from an EMBL/GenBank/DDBJ whole genome shotgun (WGS) entry which is preliminary data.</text>
</comment>
<accession>W7T929</accession>
<keyword evidence="2" id="KW-1185">Reference proteome</keyword>
<dbReference type="EMBL" id="AZIL01003557">
    <property type="protein sequence ID" value="EWM19978.1"/>
    <property type="molecule type" value="Genomic_DNA"/>
</dbReference>
<reference evidence="1 2" key="1">
    <citation type="journal article" date="2014" name="Mol. Plant">
        <title>Chromosome Scale Genome Assembly and Transcriptome Profiling of Nannochloropsis gaditana in Nitrogen Depletion.</title>
        <authorList>
            <person name="Corteggiani Carpinelli E."/>
            <person name="Telatin A."/>
            <person name="Vitulo N."/>
            <person name="Forcato C."/>
            <person name="D'Angelo M."/>
            <person name="Schiavon R."/>
            <person name="Vezzi A."/>
            <person name="Giacometti G.M."/>
            <person name="Morosinotto T."/>
            <person name="Valle G."/>
        </authorList>
    </citation>
    <scope>NUCLEOTIDE SEQUENCE [LARGE SCALE GENOMIC DNA]</scope>
    <source>
        <strain evidence="1 2">B-31</strain>
    </source>
</reference>
<name>W7T929_9STRA</name>
<sequence length="73" mass="7860">MGRKASQSIAALAVEGVKMEMRGVITKNQVDNMQTCAVGRKGREGGREAIWGMRFSFGFSFLGGLRAVRGSHA</sequence>
<gene>
    <name evidence="1" type="ORF">Naga_102512g1</name>
</gene>
<protein>
    <submittedName>
        <fullName evidence="1">Uncharacterized protein</fullName>
    </submittedName>
</protein>
<proteinExistence type="predicted"/>
<organism evidence="1 2">
    <name type="scientific">Nannochloropsis gaditana</name>
    <dbReference type="NCBI Taxonomy" id="72520"/>
    <lineage>
        <taxon>Eukaryota</taxon>
        <taxon>Sar</taxon>
        <taxon>Stramenopiles</taxon>
        <taxon>Ochrophyta</taxon>
        <taxon>Eustigmatophyceae</taxon>
        <taxon>Eustigmatales</taxon>
        <taxon>Monodopsidaceae</taxon>
        <taxon>Nannochloropsis</taxon>
    </lineage>
</organism>
<evidence type="ECO:0000313" key="2">
    <source>
        <dbReference type="Proteomes" id="UP000019335"/>
    </source>
</evidence>